<keyword evidence="4" id="KW-0732">Signal</keyword>
<gene>
    <name evidence="6" type="ORF">CYCCA115_LOCUS10588</name>
</gene>
<feature type="signal peptide" evidence="4">
    <location>
        <begin position="1"/>
        <end position="20"/>
    </location>
</feature>
<dbReference type="EMBL" id="CAKOGP040001669">
    <property type="protein sequence ID" value="CAJ1946445.1"/>
    <property type="molecule type" value="Genomic_DNA"/>
</dbReference>
<accession>A0AAD2CUZ6</accession>
<evidence type="ECO:0000256" key="4">
    <source>
        <dbReference type="SAM" id="SignalP"/>
    </source>
</evidence>
<feature type="domain" description="EF-hand" evidence="5">
    <location>
        <begin position="655"/>
        <end position="690"/>
    </location>
</feature>
<sequence length="696" mass="76759">MKFLAAAFLVANLFAPCIDAFAFSCGIDHNRVRLLSKLEDDGWAGILQSCSDIQYETSLFVDGHVFVVSTPVLKHNDSDCPSVAMEQSDRLAKPTDADFGIRTVNVHNVTLARDPPGLPIGTFPLSEIANAFHTVQAEAASDPDSMKNYDSIIQNCGDFPAHMLTLLNVAFDHQMVQFIAKQLQKRHPTFVQNVRNSPNAMKLLANKTTLDELTDLQLLELLVESRVKHLYDSSTTQLLDSYSDPSQEHSQRSLSKVDNEPAADRRRLDEVDCGRWYSSSCLAESDIRYDPTASNAIADQNPAWKKFEGFYEGTATAYGPDGRVIDPFYLEEGATGFAPNKMPYSQAPYKTFINITLSGSRIYEQMTSVFPPPPASFCNQPVPKGMQNVILPGKCGLNGTSGFYERFGTSTFEKDGSVSMLPFGSTISGINLDRQSYVSLPAGESNHFSSYLEGGVLVQYASACLDAECSQLSTTIDQYNTSTPEGEEYEFVASTRIFATRMASSRQFRDAVEAAYLEYDVPSNQKPSEDGCLSGYCPHESDWCEYDPECAVTPYQEPEAYVLAGPVVGILVAITLVIFLALFALYRRQMKQKEAVVRTMFANRVAEGVTVNGSSDALSPDQLVAEFNKIDKDKGGTLEKGELWAFLESGKVGSMSRSDFDLLFSVIDIDKSGNVDFNEFVAFYAHAIAKNFPKET</sequence>
<keyword evidence="3" id="KW-0472">Membrane</keyword>
<organism evidence="6 7">
    <name type="scientific">Cylindrotheca closterium</name>
    <dbReference type="NCBI Taxonomy" id="2856"/>
    <lineage>
        <taxon>Eukaryota</taxon>
        <taxon>Sar</taxon>
        <taxon>Stramenopiles</taxon>
        <taxon>Ochrophyta</taxon>
        <taxon>Bacillariophyta</taxon>
        <taxon>Bacillariophyceae</taxon>
        <taxon>Bacillariophycidae</taxon>
        <taxon>Bacillariales</taxon>
        <taxon>Bacillariaceae</taxon>
        <taxon>Cylindrotheca</taxon>
    </lineage>
</organism>
<dbReference type="InterPro" id="IPR011992">
    <property type="entry name" value="EF-hand-dom_pair"/>
</dbReference>
<dbReference type="PROSITE" id="PS50222">
    <property type="entry name" value="EF_HAND_2"/>
    <property type="match status" value="2"/>
</dbReference>
<dbReference type="PROSITE" id="PS00018">
    <property type="entry name" value="EF_HAND_1"/>
    <property type="match status" value="2"/>
</dbReference>
<evidence type="ECO:0000256" key="3">
    <source>
        <dbReference type="SAM" id="Phobius"/>
    </source>
</evidence>
<feature type="compositionally biased region" description="Basic and acidic residues" evidence="2">
    <location>
        <begin position="246"/>
        <end position="263"/>
    </location>
</feature>
<dbReference type="CDD" id="cd00051">
    <property type="entry name" value="EFh"/>
    <property type="match status" value="1"/>
</dbReference>
<keyword evidence="1" id="KW-0106">Calcium</keyword>
<dbReference type="Proteomes" id="UP001295423">
    <property type="component" value="Unassembled WGS sequence"/>
</dbReference>
<dbReference type="InterPro" id="IPR002048">
    <property type="entry name" value="EF_hand_dom"/>
</dbReference>
<feature type="region of interest" description="Disordered" evidence="2">
    <location>
        <begin position="239"/>
        <end position="263"/>
    </location>
</feature>
<name>A0AAD2CUZ6_9STRA</name>
<dbReference type="Gene3D" id="1.10.238.10">
    <property type="entry name" value="EF-hand"/>
    <property type="match status" value="1"/>
</dbReference>
<feature type="chain" id="PRO_5042129652" description="EF-hand domain-containing protein" evidence="4">
    <location>
        <begin position="21"/>
        <end position="696"/>
    </location>
</feature>
<dbReference type="GO" id="GO:0005509">
    <property type="term" value="F:calcium ion binding"/>
    <property type="evidence" value="ECO:0007669"/>
    <property type="project" value="InterPro"/>
</dbReference>
<evidence type="ECO:0000259" key="5">
    <source>
        <dbReference type="PROSITE" id="PS50222"/>
    </source>
</evidence>
<protein>
    <recommendedName>
        <fullName evidence="5">EF-hand domain-containing protein</fullName>
    </recommendedName>
</protein>
<dbReference type="InterPro" id="IPR018247">
    <property type="entry name" value="EF_Hand_1_Ca_BS"/>
</dbReference>
<dbReference type="AlphaFoldDB" id="A0AAD2CUZ6"/>
<evidence type="ECO:0000256" key="2">
    <source>
        <dbReference type="SAM" id="MobiDB-lite"/>
    </source>
</evidence>
<reference evidence="6" key="1">
    <citation type="submission" date="2023-08" db="EMBL/GenBank/DDBJ databases">
        <authorList>
            <person name="Audoor S."/>
            <person name="Bilcke G."/>
        </authorList>
    </citation>
    <scope>NUCLEOTIDE SEQUENCE</scope>
</reference>
<keyword evidence="3" id="KW-0812">Transmembrane</keyword>
<proteinExistence type="predicted"/>
<keyword evidence="7" id="KW-1185">Reference proteome</keyword>
<dbReference type="SMART" id="SM00054">
    <property type="entry name" value="EFh"/>
    <property type="match status" value="2"/>
</dbReference>
<evidence type="ECO:0000313" key="6">
    <source>
        <dbReference type="EMBL" id="CAJ1946445.1"/>
    </source>
</evidence>
<feature type="domain" description="EF-hand" evidence="5">
    <location>
        <begin position="618"/>
        <end position="653"/>
    </location>
</feature>
<keyword evidence="3" id="KW-1133">Transmembrane helix</keyword>
<feature type="transmembrane region" description="Helical" evidence="3">
    <location>
        <begin position="560"/>
        <end position="586"/>
    </location>
</feature>
<evidence type="ECO:0000256" key="1">
    <source>
        <dbReference type="ARBA" id="ARBA00022837"/>
    </source>
</evidence>
<dbReference type="SUPFAM" id="SSF47473">
    <property type="entry name" value="EF-hand"/>
    <property type="match status" value="1"/>
</dbReference>
<evidence type="ECO:0000313" key="7">
    <source>
        <dbReference type="Proteomes" id="UP001295423"/>
    </source>
</evidence>
<dbReference type="Pfam" id="PF13499">
    <property type="entry name" value="EF-hand_7"/>
    <property type="match status" value="1"/>
</dbReference>
<comment type="caution">
    <text evidence="6">The sequence shown here is derived from an EMBL/GenBank/DDBJ whole genome shotgun (WGS) entry which is preliminary data.</text>
</comment>